<dbReference type="InterPro" id="IPR039426">
    <property type="entry name" value="TonB-dep_rcpt-like"/>
</dbReference>
<dbReference type="Gene3D" id="2.40.170.20">
    <property type="entry name" value="TonB-dependent receptor, beta-barrel domain"/>
    <property type="match status" value="1"/>
</dbReference>
<evidence type="ECO:0000256" key="5">
    <source>
        <dbReference type="ARBA" id="ARBA00022692"/>
    </source>
</evidence>
<reference evidence="15 16" key="1">
    <citation type="submission" date="2020-03" db="EMBL/GenBank/DDBJ databases">
        <authorList>
            <consortium name="Genoscope - CEA"/>
            <person name="William W."/>
        </authorList>
    </citation>
    <scope>NUCLEOTIDE SEQUENCE [LARGE SCALE GENOMIC DNA]</scope>
    <source>
        <strain evidence="16">DSM 16959</strain>
    </source>
</reference>
<evidence type="ECO:0000256" key="7">
    <source>
        <dbReference type="ARBA" id="ARBA00023065"/>
    </source>
</evidence>
<evidence type="ECO:0000256" key="1">
    <source>
        <dbReference type="ARBA" id="ARBA00004571"/>
    </source>
</evidence>
<protein>
    <submittedName>
        <fullName evidence="15">Putative TonB-dependent receptor</fullName>
    </submittedName>
</protein>
<gene>
    <name evidence="15" type="ORF">DENOEST_3409</name>
</gene>
<keyword evidence="8 12" id="KW-0798">TonB box</keyword>
<keyword evidence="16" id="KW-1185">Reference proteome</keyword>
<keyword evidence="9 11" id="KW-0472">Membrane</keyword>
<sequence length="784" mass="84892">MRNRKSALIVRALPLMIAAAYAGSAFADEVKLEEIIVTAQKRVERLQDVPISISAIGGAQLETRGIEGAANLNGLVPNVTIKAAAPGGGLIAAVSIRGLNQGQPAIWADPAVGMYMDGVFVGKNQGSLFDMADLERVEVLRGPQGTLFGRNTEGGAINFITRKPSGQFSGNVGLELGNRGRHVERVSIDLPKVGAMSLSFALRNEIQDGWVDNPNGKAWGSKDRQGARLAANFDISPKFKVDYAYDRSDIDETPTAVSLLSATGYNALYTRLNGAGTTDSFFGMILRPQLQARASSEYPTSVASNAGTKYFQKLDVDGHMLTATYELNPQNTLKYIGAYRKMHYQDSTDLDGTPIHVFNAGKDTNYSTYSHEFQLIGSAEKLNYVLGYYQFKDDGNTFTRQSGLFYNFGFDPRGAYYQSPYYRVTTDAKAVFAQADYKVTDALTATVGYRRTVEEKGGEIWRVYNTSSFGMPGPNTPVATSAGAAYGSIQYIPGFTPQSNTASFSATTPVLALAYRLNENVNVFGRMAKGFRSGGFSLEAASAAAAMKPFNPERSTAYELGVKTNFWNGKGQMNATVFHTDITNFHVSKLPVGGTTPVIENAGKVKLQGLEVEGVFALAPGWKLQAGYGFLETKVLEAEQFNQFGALINAAGNSVTGYGPRHQINLALDGRLAKTAFGTLRGIVDYTYSAKYYNYSGQRTSQGWEVAVGNSTEESLMPALTTVNARLLLAGIPVGGSGEAEASLWVRNLTDRQQMNGHIDVGGFYRIAGWTEPRTYGVSFGYKW</sequence>
<dbReference type="GO" id="GO:0009279">
    <property type="term" value="C:cell outer membrane"/>
    <property type="evidence" value="ECO:0007669"/>
    <property type="project" value="UniProtKB-SubCell"/>
</dbReference>
<dbReference type="InterPro" id="IPR036942">
    <property type="entry name" value="Beta-barrel_TonB_sf"/>
</dbReference>
<dbReference type="Proteomes" id="UP000515733">
    <property type="component" value="Chromosome"/>
</dbReference>
<dbReference type="GO" id="GO:0006826">
    <property type="term" value="P:iron ion transport"/>
    <property type="evidence" value="ECO:0007669"/>
    <property type="project" value="UniProtKB-KW"/>
</dbReference>
<keyword evidence="15" id="KW-0675">Receptor</keyword>
<organism evidence="15 16">
    <name type="scientific">Denitratisoma oestradiolicum</name>
    <dbReference type="NCBI Taxonomy" id="311182"/>
    <lineage>
        <taxon>Bacteria</taxon>
        <taxon>Pseudomonadati</taxon>
        <taxon>Pseudomonadota</taxon>
        <taxon>Betaproteobacteria</taxon>
        <taxon>Nitrosomonadales</taxon>
        <taxon>Sterolibacteriaceae</taxon>
        <taxon>Denitratisoma</taxon>
    </lineage>
</organism>
<keyword evidence="6" id="KW-0408">Iron</keyword>
<keyword evidence="7" id="KW-0406">Ion transport</keyword>
<evidence type="ECO:0000313" key="15">
    <source>
        <dbReference type="EMBL" id="CAB1370563.1"/>
    </source>
</evidence>
<dbReference type="KEGG" id="doe:DENOEST_3409"/>
<dbReference type="InterPro" id="IPR000531">
    <property type="entry name" value="Beta-barrel_TonB"/>
</dbReference>
<evidence type="ECO:0000256" key="4">
    <source>
        <dbReference type="ARBA" id="ARBA00022496"/>
    </source>
</evidence>
<evidence type="ECO:0000259" key="14">
    <source>
        <dbReference type="Pfam" id="PF07715"/>
    </source>
</evidence>
<feature type="domain" description="TonB-dependent receptor plug" evidence="14">
    <location>
        <begin position="46"/>
        <end position="156"/>
    </location>
</feature>
<keyword evidence="4" id="KW-0410">Iron transport</keyword>
<evidence type="ECO:0000256" key="9">
    <source>
        <dbReference type="ARBA" id="ARBA00023136"/>
    </source>
</evidence>
<evidence type="ECO:0000313" key="16">
    <source>
        <dbReference type="Proteomes" id="UP000515733"/>
    </source>
</evidence>
<feature type="domain" description="TonB-dependent receptor-like beta-barrel" evidence="13">
    <location>
        <begin position="277"/>
        <end position="749"/>
    </location>
</feature>
<keyword evidence="3 11" id="KW-1134">Transmembrane beta strand</keyword>
<name>A0A6S6XZZ4_9PROT</name>
<dbReference type="Pfam" id="PF07715">
    <property type="entry name" value="Plug"/>
    <property type="match status" value="1"/>
</dbReference>
<keyword evidence="10 11" id="KW-0998">Cell outer membrane</keyword>
<comment type="similarity">
    <text evidence="11 12">Belongs to the TonB-dependent receptor family.</text>
</comment>
<dbReference type="Pfam" id="PF00593">
    <property type="entry name" value="TonB_dep_Rec_b-barrel"/>
    <property type="match status" value="1"/>
</dbReference>
<proteinExistence type="inferred from homology"/>
<evidence type="ECO:0000256" key="6">
    <source>
        <dbReference type="ARBA" id="ARBA00023004"/>
    </source>
</evidence>
<keyword evidence="2 11" id="KW-0813">Transport</keyword>
<evidence type="ECO:0000256" key="10">
    <source>
        <dbReference type="ARBA" id="ARBA00023237"/>
    </source>
</evidence>
<evidence type="ECO:0000256" key="2">
    <source>
        <dbReference type="ARBA" id="ARBA00022448"/>
    </source>
</evidence>
<dbReference type="InterPro" id="IPR012910">
    <property type="entry name" value="Plug_dom"/>
</dbReference>
<dbReference type="AlphaFoldDB" id="A0A6S6XZZ4"/>
<dbReference type="PROSITE" id="PS52016">
    <property type="entry name" value="TONB_DEPENDENT_REC_3"/>
    <property type="match status" value="1"/>
</dbReference>
<accession>A0A6S6XZZ4</accession>
<dbReference type="PANTHER" id="PTHR32552:SF81">
    <property type="entry name" value="TONB-DEPENDENT OUTER MEMBRANE RECEPTOR"/>
    <property type="match status" value="1"/>
</dbReference>
<evidence type="ECO:0000259" key="13">
    <source>
        <dbReference type="Pfam" id="PF00593"/>
    </source>
</evidence>
<evidence type="ECO:0000256" key="12">
    <source>
        <dbReference type="RuleBase" id="RU003357"/>
    </source>
</evidence>
<keyword evidence="5 11" id="KW-0812">Transmembrane</keyword>
<dbReference type="SUPFAM" id="SSF56935">
    <property type="entry name" value="Porins"/>
    <property type="match status" value="1"/>
</dbReference>
<dbReference type="EMBL" id="LR778301">
    <property type="protein sequence ID" value="CAB1370563.1"/>
    <property type="molecule type" value="Genomic_DNA"/>
</dbReference>
<comment type="subcellular location">
    <subcellularLocation>
        <location evidence="1 11">Cell outer membrane</location>
        <topology evidence="1 11">Multi-pass membrane protein</topology>
    </subcellularLocation>
</comment>
<dbReference type="PANTHER" id="PTHR32552">
    <property type="entry name" value="FERRICHROME IRON RECEPTOR-RELATED"/>
    <property type="match status" value="1"/>
</dbReference>
<evidence type="ECO:0000256" key="3">
    <source>
        <dbReference type="ARBA" id="ARBA00022452"/>
    </source>
</evidence>
<evidence type="ECO:0000256" key="11">
    <source>
        <dbReference type="PROSITE-ProRule" id="PRU01360"/>
    </source>
</evidence>
<dbReference type="RefSeq" id="WP_145769310.1">
    <property type="nucleotide sequence ID" value="NZ_LR778301.1"/>
</dbReference>
<evidence type="ECO:0000256" key="8">
    <source>
        <dbReference type="ARBA" id="ARBA00023077"/>
    </source>
</evidence>
<dbReference type="OrthoDB" id="8538693at2"/>